<dbReference type="GO" id="GO:0003723">
    <property type="term" value="F:RNA binding"/>
    <property type="evidence" value="ECO:0007669"/>
    <property type="project" value="InterPro"/>
</dbReference>
<dbReference type="FunFam" id="1.25.40.10:FF:000471">
    <property type="entry name" value="Putative pentatricopeptide repeat-containing protein, mitochondrial"/>
    <property type="match status" value="1"/>
</dbReference>
<feature type="repeat" description="PPR" evidence="2">
    <location>
        <begin position="330"/>
        <end position="364"/>
    </location>
</feature>
<dbReference type="PROSITE" id="PS51375">
    <property type="entry name" value="PPR"/>
    <property type="match status" value="4"/>
</dbReference>
<comment type="caution">
    <text evidence="3">The sequence shown here is derived from an EMBL/GenBank/DDBJ whole genome shotgun (WGS) entry which is preliminary data.</text>
</comment>
<gene>
    <name evidence="3" type="ORF">BUALT_Bualt17G0011500</name>
</gene>
<dbReference type="InterPro" id="IPR046960">
    <property type="entry name" value="PPR_At4g14850-like_plant"/>
</dbReference>
<sequence length="464" mass="51738">MIKLPTCSFKLRKEGRGLNPFVFTTILKLLVSMEWVELALCFHTCIHKLGHDSDAFVGTTLIDAYSVCGFVDVAKEVFIQIVERDMVCWTWTGMVACFSENDCFEEALKLFNEMRMEGLLPNNFTFSSVIKACLGLEVVGVGKSVHGCVLKTCYEMDPYVGVSLLDLYTRSGAIDDAREAGIGNADPLPCQQGWSRSKCICFECPHGCVRYMWRHGGFNEFFVDSENKNEVSWNTVIVGYVQLGDGEKAFLLFLGMCEEEVQATEVIYSSVLRASASLAALEPGIQIHTMTIKTMYDGDDAVSNALIDMYAKCGRIKDARMVFDCMSKRDVVSWNSMVSAYSMHGLGIESLKIFENMRKTEIIPNQLTFVGVLSACRNTGSLDQGQSYFTSMREDYGIEPCKEHYTCMVSLLGRLGHLDKAVKIEEIPHEPSVMVWRALLGACVVHNNVKLGKFAAEMQKGGIM</sequence>
<dbReference type="EMBL" id="WHWC01000017">
    <property type="protein sequence ID" value="KAG8365819.1"/>
    <property type="molecule type" value="Genomic_DNA"/>
</dbReference>
<feature type="repeat" description="PPR" evidence="2">
    <location>
        <begin position="299"/>
        <end position="329"/>
    </location>
</feature>
<feature type="repeat" description="PPR" evidence="2">
    <location>
        <begin position="87"/>
        <end position="121"/>
    </location>
</feature>
<evidence type="ECO:0000256" key="1">
    <source>
        <dbReference type="ARBA" id="ARBA00022737"/>
    </source>
</evidence>
<dbReference type="InterPro" id="IPR002885">
    <property type="entry name" value="PPR_rpt"/>
</dbReference>
<proteinExistence type="predicted"/>
<dbReference type="InterPro" id="IPR011990">
    <property type="entry name" value="TPR-like_helical_dom_sf"/>
</dbReference>
<dbReference type="PANTHER" id="PTHR47926:SF520">
    <property type="entry name" value="DYW DOMAIN-CONTAINING PROTEIN"/>
    <property type="match status" value="1"/>
</dbReference>
<evidence type="ECO:0008006" key="5">
    <source>
        <dbReference type="Google" id="ProtNLM"/>
    </source>
</evidence>
<dbReference type="Pfam" id="PF01535">
    <property type="entry name" value="PPR"/>
    <property type="match status" value="3"/>
</dbReference>
<reference evidence="3" key="1">
    <citation type="submission" date="2019-10" db="EMBL/GenBank/DDBJ databases">
        <authorList>
            <person name="Zhang R."/>
            <person name="Pan Y."/>
            <person name="Wang J."/>
            <person name="Ma R."/>
            <person name="Yu S."/>
        </authorList>
    </citation>
    <scope>NUCLEOTIDE SEQUENCE</scope>
    <source>
        <strain evidence="3">LA-IB0</strain>
        <tissue evidence="3">Leaf</tissue>
    </source>
</reference>
<name>A0AAV6W5I6_9LAMI</name>
<evidence type="ECO:0000313" key="3">
    <source>
        <dbReference type="EMBL" id="KAG8365819.1"/>
    </source>
</evidence>
<evidence type="ECO:0000256" key="2">
    <source>
        <dbReference type="PROSITE-ProRule" id="PRU00708"/>
    </source>
</evidence>
<dbReference type="GO" id="GO:0009451">
    <property type="term" value="P:RNA modification"/>
    <property type="evidence" value="ECO:0007669"/>
    <property type="project" value="InterPro"/>
</dbReference>
<protein>
    <recommendedName>
        <fullName evidence="5">Pentatricopeptide repeat-containing protein</fullName>
    </recommendedName>
</protein>
<evidence type="ECO:0000313" key="4">
    <source>
        <dbReference type="Proteomes" id="UP000826271"/>
    </source>
</evidence>
<keyword evidence="4" id="KW-1185">Reference proteome</keyword>
<accession>A0AAV6W5I6</accession>
<dbReference type="AlphaFoldDB" id="A0AAV6W5I6"/>
<organism evidence="3 4">
    <name type="scientific">Buddleja alternifolia</name>
    <dbReference type="NCBI Taxonomy" id="168488"/>
    <lineage>
        <taxon>Eukaryota</taxon>
        <taxon>Viridiplantae</taxon>
        <taxon>Streptophyta</taxon>
        <taxon>Embryophyta</taxon>
        <taxon>Tracheophyta</taxon>
        <taxon>Spermatophyta</taxon>
        <taxon>Magnoliopsida</taxon>
        <taxon>eudicotyledons</taxon>
        <taxon>Gunneridae</taxon>
        <taxon>Pentapetalae</taxon>
        <taxon>asterids</taxon>
        <taxon>lamiids</taxon>
        <taxon>Lamiales</taxon>
        <taxon>Scrophulariaceae</taxon>
        <taxon>Buddlejeae</taxon>
        <taxon>Buddleja</taxon>
    </lineage>
</organism>
<dbReference type="PANTHER" id="PTHR47926">
    <property type="entry name" value="PENTATRICOPEPTIDE REPEAT-CONTAINING PROTEIN"/>
    <property type="match status" value="1"/>
</dbReference>
<keyword evidence="1" id="KW-0677">Repeat</keyword>
<dbReference type="NCBIfam" id="TIGR00756">
    <property type="entry name" value="PPR"/>
    <property type="match status" value="4"/>
</dbReference>
<dbReference type="Proteomes" id="UP000826271">
    <property type="component" value="Unassembled WGS sequence"/>
</dbReference>
<feature type="repeat" description="PPR" evidence="2">
    <location>
        <begin position="229"/>
        <end position="263"/>
    </location>
</feature>
<dbReference type="FunFam" id="1.25.40.10:FF:000090">
    <property type="entry name" value="Pentatricopeptide repeat-containing protein, chloroplastic"/>
    <property type="match status" value="1"/>
</dbReference>
<dbReference type="Pfam" id="PF13041">
    <property type="entry name" value="PPR_2"/>
    <property type="match status" value="2"/>
</dbReference>
<dbReference type="Gene3D" id="1.25.40.10">
    <property type="entry name" value="Tetratricopeptide repeat domain"/>
    <property type="match status" value="3"/>
</dbReference>